<dbReference type="EMBL" id="LQQU01000015">
    <property type="protein sequence ID" value="KZE33263.1"/>
    <property type="molecule type" value="Genomic_DNA"/>
</dbReference>
<dbReference type="Proteomes" id="UP000076625">
    <property type="component" value="Unassembled WGS sequence"/>
</dbReference>
<evidence type="ECO:0000313" key="4">
    <source>
        <dbReference type="EMBL" id="KZE33263.1"/>
    </source>
</evidence>
<dbReference type="PANTHER" id="PTHR43877:SF1">
    <property type="entry name" value="ACETYLTRANSFERASE"/>
    <property type="match status" value="1"/>
</dbReference>
<dbReference type="CDD" id="cd04301">
    <property type="entry name" value="NAT_SF"/>
    <property type="match status" value="1"/>
</dbReference>
<name>A0A161SBD9_9NEIS</name>
<organism evidence="4 5">
    <name type="scientific">Crenobacter luteus</name>
    <dbReference type="NCBI Taxonomy" id="1452487"/>
    <lineage>
        <taxon>Bacteria</taxon>
        <taxon>Pseudomonadati</taxon>
        <taxon>Pseudomonadota</taxon>
        <taxon>Betaproteobacteria</taxon>
        <taxon>Neisseriales</taxon>
        <taxon>Neisseriaceae</taxon>
        <taxon>Crenobacter</taxon>
    </lineage>
</organism>
<reference evidence="5" key="1">
    <citation type="submission" date="2016-01" db="EMBL/GenBank/DDBJ databases">
        <title>Draft genome of Chromobacterium sp. F49.</title>
        <authorList>
            <person name="Hong K.W."/>
        </authorList>
    </citation>
    <scope>NUCLEOTIDE SEQUENCE [LARGE SCALE GENOMIC DNA]</scope>
    <source>
        <strain evidence="5">CN10</strain>
    </source>
</reference>
<dbReference type="InterPro" id="IPR050832">
    <property type="entry name" value="Bact_Acetyltransf"/>
</dbReference>
<dbReference type="Gene3D" id="3.40.630.30">
    <property type="match status" value="1"/>
</dbReference>
<evidence type="ECO:0000259" key="3">
    <source>
        <dbReference type="PROSITE" id="PS51186"/>
    </source>
</evidence>
<dbReference type="STRING" id="1452487.AVW16_08835"/>
<keyword evidence="5" id="KW-1185">Reference proteome</keyword>
<dbReference type="PROSITE" id="PS51186">
    <property type="entry name" value="GNAT"/>
    <property type="match status" value="1"/>
</dbReference>
<dbReference type="RefSeq" id="WP_066611123.1">
    <property type="nucleotide sequence ID" value="NZ_LQQU01000015.1"/>
</dbReference>
<accession>A0A161SBD9</accession>
<dbReference type="SUPFAM" id="SSF55729">
    <property type="entry name" value="Acyl-CoA N-acyltransferases (Nat)"/>
    <property type="match status" value="1"/>
</dbReference>
<dbReference type="AlphaFoldDB" id="A0A161SBD9"/>
<evidence type="ECO:0000256" key="1">
    <source>
        <dbReference type="ARBA" id="ARBA00022679"/>
    </source>
</evidence>
<dbReference type="InterPro" id="IPR016181">
    <property type="entry name" value="Acyl_CoA_acyltransferase"/>
</dbReference>
<dbReference type="OrthoDB" id="9797178at2"/>
<sequence length="166" mass="17564">MKIRPERPEDGAAIRAVLCAAFAEQPRSRNDEHLLVDALRAAGALSLGLVAEEGGEVIGYVAFSPVTVAGVSCGWYGLAPLAVRPDRQRRDVGRSLVKAGLAALREAGAAGCVLLGEPGYYGRFGFARRVGLTLPGVPPAFFLALAFEDSQPVGEVAYHPVFDRCK</sequence>
<protein>
    <submittedName>
        <fullName evidence="4">GCN5 family acetyltransferase</fullName>
    </submittedName>
</protein>
<evidence type="ECO:0000313" key="5">
    <source>
        <dbReference type="Proteomes" id="UP000076625"/>
    </source>
</evidence>
<dbReference type="PANTHER" id="PTHR43877">
    <property type="entry name" value="AMINOALKYLPHOSPHONATE N-ACETYLTRANSFERASE-RELATED-RELATED"/>
    <property type="match status" value="1"/>
</dbReference>
<gene>
    <name evidence="4" type="ORF">AVW16_08835</name>
</gene>
<keyword evidence="2" id="KW-0012">Acyltransferase</keyword>
<dbReference type="Pfam" id="PF13508">
    <property type="entry name" value="Acetyltransf_7"/>
    <property type="match status" value="1"/>
</dbReference>
<proteinExistence type="predicted"/>
<keyword evidence="1 4" id="KW-0808">Transferase</keyword>
<evidence type="ECO:0000256" key="2">
    <source>
        <dbReference type="ARBA" id="ARBA00023315"/>
    </source>
</evidence>
<dbReference type="GO" id="GO:0016747">
    <property type="term" value="F:acyltransferase activity, transferring groups other than amino-acyl groups"/>
    <property type="evidence" value="ECO:0007669"/>
    <property type="project" value="InterPro"/>
</dbReference>
<feature type="domain" description="N-acetyltransferase" evidence="3">
    <location>
        <begin position="1"/>
        <end position="148"/>
    </location>
</feature>
<comment type="caution">
    <text evidence="4">The sequence shown here is derived from an EMBL/GenBank/DDBJ whole genome shotgun (WGS) entry which is preliminary data.</text>
</comment>
<dbReference type="InterPro" id="IPR000182">
    <property type="entry name" value="GNAT_dom"/>
</dbReference>